<dbReference type="PRINTS" id="PR00862">
    <property type="entry name" value="PROLIGOPTASE"/>
</dbReference>
<sequence>MTSDAADTGTGNESGTDTDDPYLWLEDVTSEEALTWVKERNAEAFAELAGTRRYDTFQTDVRRILDADDRIPYVNRYNEYLYNYWRDATNPRGLWRRTTLESYRTPDPEWEVLLDLDALAAAEDENWVWKGGSALYPDYDRVLIHLSRGGADATVVREWDLPTREFVPGGFTVPEAKTRISWIDQDHVHIGTDLGPGTLTDSGYPRQARLWERGTDLADAPIVFEGDQTDVVVRAWRDPTPGYVRHFAYRAPDFFTTQDYVRAEDGTYLLIDVPDDADTDIHRQWLLIRPRSAWTVNGTEHPAGSLLAAQFDDYLAGQRNLTPVFTPDAHTSLSSWWWTRGHLIISTMSDVKTVLQVLDPARDWHADPLPGVPAMGDAQIVDTDPHHGEEYWISGQSFTQPPTLLRGDLGESGESGDSDDLGEQGSASTAGTARTTGTPRTEPELLRQAPARFDSTDIQAEQYFATSADGTSVPYFVVGRHQDRPGPTLMTGYGGFEIAETPGYAAVTGHGWITRGGTYVVANIRGGGEYGPDWHKAAMREKRPRAYEDCAAVAQDLVTRGITTATQLGIRGGSNGGLLVGNMLVTYPHLFGAIVCEVPLLDMRRYHRLLAGASWMAEYGDPDTDDWNYLRTYSPYHLLQPDRHYPPVLVTTSTRDDRVHPAHARKMVARMLEHGLDVRYYENIEGGHGGAADNEQAARKWALVLEFLWRKLGQETDN</sequence>
<dbReference type="Gene3D" id="3.40.50.1820">
    <property type="entry name" value="alpha/beta hydrolase"/>
    <property type="match status" value="1"/>
</dbReference>
<dbReference type="Proteomes" id="UP001500751">
    <property type="component" value="Unassembled WGS sequence"/>
</dbReference>
<organism evidence="7 8">
    <name type="scientific">Catenulispora yoronensis</name>
    <dbReference type="NCBI Taxonomy" id="450799"/>
    <lineage>
        <taxon>Bacteria</taxon>
        <taxon>Bacillati</taxon>
        <taxon>Actinomycetota</taxon>
        <taxon>Actinomycetes</taxon>
        <taxon>Catenulisporales</taxon>
        <taxon>Catenulisporaceae</taxon>
        <taxon>Catenulispora</taxon>
    </lineage>
</organism>
<dbReference type="InterPro" id="IPR001375">
    <property type="entry name" value="Peptidase_S9_cat"/>
</dbReference>
<dbReference type="Gene3D" id="2.130.10.120">
    <property type="entry name" value="Prolyl oligopeptidase, N-terminal domain"/>
    <property type="match status" value="1"/>
</dbReference>
<dbReference type="InterPro" id="IPR023302">
    <property type="entry name" value="Pept_S9A_N"/>
</dbReference>
<evidence type="ECO:0000256" key="1">
    <source>
        <dbReference type="ARBA" id="ARBA00022670"/>
    </source>
</evidence>
<keyword evidence="3" id="KW-0720">Serine protease</keyword>
<proteinExistence type="predicted"/>
<feature type="compositionally biased region" description="Low complexity" evidence="4">
    <location>
        <begin position="423"/>
        <end position="440"/>
    </location>
</feature>
<evidence type="ECO:0000259" key="6">
    <source>
        <dbReference type="Pfam" id="PF02897"/>
    </source>
</evidence>
<dbReference type="EMBL" id="BAAAQN010000004">
    <property type="protein sequence ID" value="GAA2016426.1"/>
    <property type="molecule type" value="Genomic_DNA"/>
</dbReference>
<keyword evidence="1" id="KW-0645">Protease</keyword>
<feature type="compositionally biased region" description="Polar residues" evidence="4">
    <location>
        <begin position="1"/>
        <end position="15"/>
    </location>
</feature>
<dbReference type="Pfam" id="PF00326">
    <property type="entry name" value="Peptidase_S9"/>
    <property type="match status" value="1"/>
</dbReference>
<evidence type="ECO:0000256" key="3">
    <source>
        <dbReference type="ARBA" id="ARBA00022825"/>
    </source>
</evidence>
<protein>
    <submittedName>
        <fullName evidence="7">Prolyl oligopeptidase family serine peptidase</fullName>
    </submittedName>
</protein>
<evidence type="ECO:0000313" key="7">
    <source>
        <dbReference type="EMBL" id="GAA2016426.1"/>
    </source>
</evidence>
<dbReference type="InterPro" id="IPR051167">
    <property type="entry name" value="Prolyl_oligopep/macrocyclase"/>
</dbReference>
<evidence type="ECO:0000313" key="8">
    <source>
        <dbReference type="Proteomes" id="UP001500751"/>
    </source>
</evidence>
<feature type="domain" description="Peptidase S9A N-terminal" evidence="6">
    <location>
        <begin position="14"/>
        <end position="409"/>
    </location>
</feature>
<feature type="domain" description="Peptidase S9 prolyl oligopeptidase catalytic" evidence="5">
    <location>
        <begin position="514"/>
        <end position="714"/>
    </location>
</feature>
<keyword evidence="2" id="KW-0378">Hydrolase</keyword>
<dbReference type="Pfam" id="PF02897">
    <property type="entry name" value="Peptidase_S9_N"/>
    <property type="match status" value="1"/>
</dbReference>
<comment type="caution">
    <text evidence="7">The sequence shown here is derived from an EMBL/GenBank/DDBJ whole genome shotgun (WGS) entry which is preliminary data.</text>
</comment>
<evidence type="ECO:0000256" key="4">
    <source>
        <dbReference type="SAM" id="MobiDB-lite"/>
    </source>
</evidence>
<dbReference type="PANTHER" id="PTHR42881:SF13">
    <property type="entry name" value="PROLYL ENDOPEPTIDASE"/>
    <property type="match status" value="1"/>
</dbReference>
<feature type="region of interest" description="Disordered" evidence="4">
    <location>
        <begin position="1"/>
        <end position="21"/>
    </location>
</feature>
<dbReference type="SUPFAM" id="SSF50993">
    <property type="entry name" value="Peptidase/esterase 'gauge' domain"/>
    <property type="match status" value="1"/>
</dbReference>
<dbReference type="RefSeq" id="WP_344664291.1">
    <property type="nucleotide sequence ID" value="NZ_BAAAQN010000004.1"/>
</dbReference>
<dbReference type="InterPro" id="IPR029058">
    <property type="entry name" value="AB_hydrolase_fold"/>
</dbReference>
<evidence type="ECO:0000256" key="2">
    <source>
        <dbReference type="ARBA" id="ARBA00022801"/>
    </source>
</evidence>
<reference evidence="8" key="1">
    <citation type="journal article" date="2019" name="Int. J. Syst. Evol. Microbiol.">
        <title>The Global Catalogue of Microorganisms (GCM) 10K type strain sequencing project: providing services to taxonomists for standard genome sequencing and annotation.</title>
        <authorList>
            <consortium name="The Broad Institute Genomics Platform"/>
            <consortium name="The Broad Institute Genome Sequencing Center for Infectious Disease"/>
            <person name="Wu L."/>
            <person name="Ma J."/>
        </authorList>
    </citation>
    <scope>NUCLEOTIDE SEQUENCE [LARGE SCALE GENOMIC DNA]</scope>
    <source>
        <strain evidence="8">JCM 16014</strain>
    </source>
</reference>
<keyword evidence="8" id="KW-1185">Reference proteome</keyword>
<evidence type="ECO:0000259" key="5">
    <source>
        <dbReference type="Pfam" id="PF00326"/>
    </source>
</evidence>
<name>A0ABP5F6K3_9ACTN</name>
<gene>
    <name evidence="7" type="ORF">GCM10009839_10000</name>
</gene>
<accession>A0ABP5F6K3</accession>
<dbReference type="InterPro" id="IPR002470">
    <property type="entry name" value="Peptidase_S9A"/>
</dbReference>
<dbReference type="SUPFAM" id="SSF53474">
    <property type="entry name" value="alpha/beta-Hydrolases"/>
    <property type="match status" value="1"/>
</dbReference>
<feature type="region of interest" description="Disordered" evidence="4">
    <location>
        <begin position="389"/>
        <end position="453"/>
    </location>
</feature>
<dbReference type="PANTHER" id="PTHR42881">
    <property type="entry name" value="PROLYL ENDOPEPTIDASE"/>
    <property type="match status" value="1"/>
</dbReference>